<accession>A0A939PIX3</accession>
<dbReference type="AlphaFoldDB" id="A0A939PIX3"/>
<evidence type="ECO:0000259" key="2">
    <source>
        <dbReference type="Pfam" id="PF09851"/>
    </source>
</evidence>
<dbReference type="Proteomes" id="UP000669179">
    <property type="component" value="Unassembled WGS sequence"/>
</dbReference>
<dbReference type="EMBL" id="JAGEOJ010000011">
    <property type="protein sequence ID" value="MBO2450659.1"/>
    <property type="molecule type" value="Genomic_DNA"/>
</dbReference>
<evidence type="ECO:0000256" key="1">
    <source>
        <dbReference type="SAM" id="MobiDB-lite"/>
    </source>
</evidence>
<feature type="domain" description="SHOCT" evidence="2">
    <location>
        <begin position="74"/>
        <end position="101"/>
    </location>
</feature>
<proteinExistence type="predicted"/>
<protein>
    <submittedName>
        <fullName evidence="3">SHOCT domain-containing protein</fullName>
    </submittedName>
</protein>
<sequence length="102" mass="10503">MIVRGRGRPLLRGALVGGTAYAMGRRAANSAQREAQQSADIAELQAQQAYAQPVQAPPPPAPAQAPAGGGTVADQLLQLGQMVQQGLLSQEEYAAAKAKLLA</sequence>
<comment type="caution">
    <text evidence="3">The sequence shown here is derived from an EMBL/GenBank/DDBJ whole genome shotgun (WGS) entry which is preliminary data.</text>
</comment>
<name>A0A939PIX3_9ACTN</name>
<keyword evidence="4" id="KW-1185">Reference proteome</keyword>
<feature type="region of interest" description="Disordered" evidence="1">
    <location>
        <begin position="49"/>
        <end position="70"/>
    </location>
</feature>
<dbReference type="RefSeq" id="WP_208258551.1">
    <property type="nucleotide sequence ID" value="NZ_JAGEOJ010000011.1"/>
</dbReference>
<organism evidence="3 4">
    <name type="scientific">Actinomadura barringtoniae</name>
    <dbReference type="NCBI Taxonomy" id="1427535"/>
    <lineage>
        <taxon>Bacteria</taxon>
        <taxon>Bacillati</taxon>
        <taxon>Actinomycetota</taxon>
        <taxon>Actinomycetes</taxon>
        <taxon>Streptosporangiales</taxon>
        <taxon>Thermomonosporaceae</taxon>
        <taxon>Actinomadura</taxon>
    </lineage>
</organism>
<reference evidence="3" key="1">
    <citation type="submission" date="2021-03" db="EMBL/GenBank/DDBJ databases">
        <authorList>
            <person name="Kanchanasin P."/>
            <person name="Saeng-In P."/>
            <person name="Phongsopitanun W."/>
            <person name="Yuki M."/>
            <person name="Kudo T."/>
            <person name="Ohkuma M."/>
            <person name="Tanasupawat S."/>
        </authorList>
    </citation>
    <scope>NUCLEOTIDE SEQUENCE</scope>
    <source>
        <strain evidence="3">GKU 128</strain>
    </source>
</reference>
<evidence type="ECO:0000313" key="3">
    <source>
        <dbReference type="EMBL" id="MBO2450659.1"/>
    </source>
</evidence>
<dbReference type="InterPro" id="IPR018649">
    <property type="entry name" value="SHOCT"/>
</dbReference>
<dbReference type="Pfam" id="PF09851">
    <property type="entry name" value="SHOCT"/>
    <property type="match status" value="1"/>
</dbReference>
<gene>
    <name evidence="3" type="ORF">J4573_26385</name>
</gene>
<evidence type="ECO:0000313" key="4">
    <source>
        <dbReference type="Proteomes" id="UP000669179"/>
    </source>
</evidence>